<evidence type="ECO:0000313" key="2">
    <source>
        <dbReference type="EMBL" id="THA17150.1"/>
    </source>
</evidence>
<dbReference type="RefSeq" id="WP_136124833.1">
    <property type="nucleotide sequence ID" value="NZ_CAJUGY010000021.1"/>
</dbReference>
<comment type="caution">
    <text evidence="2">The sequence shown here is derived from an EMBL/GenBank/DDBJ whole genome shotgun (WGS) entry which is preliminary data.</text>
</comment>
<dbReference type="Proteomes" id="UP000310576">
    <property type="component" value="Unassembled WGS sequence"/>
</dbReference>
<dbReference type="EMBL" id="QXNG01000017">
    <property type="protein sequence ID" value="THA17150.1"/>
    <property type="molecule type" value="Genomic_DNA"/>
</dbReference>
<feature type="domain" description="DUF4123" evidence="1">
    <location>
        <begin position="7"/>
        <end position="122"/>
    </location>
</feature>
<reference evidence="2 3" key="1">
    <citation type="journal article" date="2019" name="Vet. Microbiol.">
        <title>Development of multi locus sequence typing (MLST) of Rodentibacter pneumotropicus.</title>
        <authorList>
            <person name="Adhikary S."/>
            <person name="Bisgaard M."/>
            <person name="Boot R."/>
            <person name="Benga L."/>
            <person name="Nicklas W."/>
            <person name="Christensen H."/>
        </authorList>
    </citation>
    <scope>NUCLEOTIDE SEQUENCE [LARGE SCALE GENOMIC DNA]</scope>
    <source>
        <strain evidence="2 3">1596_07</strain>
    </source>
</reference>
<protein>
    <submittedName>
        <fullName evidence="2">DUF4123 domain-containing protein</fullName>
    </submittedName>
</protein>
<dbReference type="AlphaFoldDB" id="A0A4S2QIT6"/>
<dbReference type="InterPro" id="IPR025391">
    <property type="entry name" value="DUF4123"/>
</dbReference>
<proteinExistence type="predicted"/>
<dbReference type="Pfam" id="PF13503">
    <property type="entry name" value="DUF4123"/>
    <property type="match status" value="1"/>
</dbReference>
<name>A0A4S2QIT6_9PAST</name>
<gene>
    <name evidence="2" type="ORF">D3M76_02080</name>
</gene>
<sequence>MKKELKLYGLFDAALIPKVWFNLEAWQLNFEPLYQGNYQPIAEAIPYLIELDKSKNKDVTIELLTGKDFSSVLYISSELTLNELVKKLARFYHVRGPDNKPYLRRFFDIRLFDNFLEHLSSQAKAFLFEGNTAFYFQSIQKGQFAYKRYSFSSEGRIEFSQVAKLEEKTL</sequence>
<evidence type="ECO:0000313" key="3">
    <source>
        <dbReference type="Proteomes" id="UP000310576"/>
    </source>
</evidence>
<evidence type="ECO:0000259" key="1">
    <source>
        <dbReference type="Pfam" id="PF13503"/>
    </source>
</evidence>
<accession>A0A4S2QIT6</accession>
<organism evidence="2 3">
    <name type="scientific">Rodentibacter pneumotropicus</name>
    <dbReference type="NCBI Taxonomy" id="758"/>
    <lineage>
        <taxon>Bacteria</taxon>
        <taxon>Pseudomonadati</taxon>
        <taxon>Pseudomonadota</taxon>
        <taxon>Gammaproteobacteria</taxon>
        <taxon>Pasteurellales</taxon>
        <taxon>Pasteurellaceae</taxon>
        <taxon>Rodentibacter</taxon>
    </lineage>
</organism>